<keyword evidence="4 6" id="KW-0375">Hydrogen ion transport</keyword>
<comment type="subunit">
    <text evidence="6">V-ATPase is a heteromultimeric enzyme made up of two complexes: the ATP-hydrolytic V1 complex and the proton translocation V0 complex.</text>
</comment>
<proteinExistence type="inferred from homology"/>
<dbReference type="OrthoDB" id="250802at2759"/>
<sequence>MDSIKGQSGIQMLLTAEHEAQQIFSSARNLKMSRLRQAKEEAEREAALYRAHLEAKHQNRISESSGNSGSNVERLEKETGIKIQGLKDVTSRISSDVVGMLMKYVMTVET</sequence>
<dbReference type="EMBL" id="JABCRI010000002">
    <property type="protein sequence ID" value="KAF8410692.1"/>
    <property type="molecule type" value="Genomic_DNA"/>
</dbReference>
<protein>
    <recommendedName>
        <fullName evidence="6">V-type proton ATPase subunit G</fullName>
    </recommendedName>
</protein>
<evidence type="ECO:0000313" key="8">
    <source>
        <dbReference type="EMBL" id="KAF8410692.1"/>
    </source>
</evidence>
<dbReference type="Gene3D" id="1.20.5.2950">
    <property type="match status" value="1"/>
</dbReference>
<dbReference type="InterPro" id="IPR005124">
    <property type="entry name" value="V-ATPase_G"/>
</dbReference>
<evidence type="ECO:0000256" key="4">
    <source>
        <dbReference type="ARBA" id="ARBA00022781"/>
    </source>
</evidence>
<dbReference type="GO" id="GO:0046961">
    <property type="term" value="F:proton-transporting ATPase activity, rotational mechanism"/>
    <property type="evidence" value="ECO:0007669"/>
    <property type="project" value="InterPro"/>
</dbReference>
<keyword evidence="3 6" id="KW-0813">Transport</keyword>
<organism evidence="8 9">
    <name type="scientific">Tetracentron sinense</name>
    <name type="common">Spur-leaf</name>
    <dbReference type="NCBI Taxonomy" id="13715"/>
    <lineage>
        <taxon>Eukaryota</taxon>
        <taxon>Viridiplantae</taxon>
        <taxon>Streptophyta</taxon>
        <taxon>Embryophyta</taxon>
        <taxon>Tracheophyta</taxon>
        <taxon>Spermatophyta</taxon>
        <taxon>Magnoliopsida</taxon>
        <taxon>Trochodendrales</taxon>
        <taxon>Trochodendraceae</taxon>
        <taxon>Tetracentron</taxon>
    </lineage>
</organism>
<evidence type="ECO:0000256" key="6">
    <source>
        <dbReference type="RuleBase" id="RU364019"/>
    </source>
</evidence>
<dbReference type="PANTHER" id="PTHR12713">
    <property type="entry name" value="VACUOLAR ATP SYNTHASE SUBUNIT G"/>
    <property type="match status" value="1"/>
</dbReference>
<evidence type="ECO:0000256" key="5">
    <source>
        <dbReference type="ARBA" id="ARBA00023065"/>
    </source>
</evidence>
<keyword evidence="5 6" id="KW-0406">Ion transport</keyword>
<dbReference type="AlphaFoldDB" id="A0A834ZXX1"/>
<dbReference type="Proteomes" id="UP000655225">
    <property type="component" value="Unassembled WGS sequence"/>
</dbReference>
<keyword evidence="7" id="KW-0175">Coiled coil</keyword>
<comment type="caution">
    <text evidence="8">The sequence shown here is derived from an EMBL/GenBank/DDBJ whole genome shotgun (WGS) entry which is preliminary data.</text>
</comment>
<dbReference type="GO" id="GO:0016887">
    <property type="term" value="F:ATP hydrolysis activity"/>
    <property type="evidence" value="ECO:0007669"/>
    <property type="project" value="TreeGrafter"/>
</dbReference>
<comment type="similarity">
    <text evidence="2 6">Belongs to the V-ATPase G subunit family.</text>
</comment>
<evidence type="ECO:0000256" key="1">
    <source>
        <dbReference type="ARBA" id="ARBA00003847"/>
    </source>
</evidence>
<dbReference type="PANTHER" id="PTHR12713:SF27">
    <property type="entry name" value="V-TYPE PROTON ATPASE SUBUNIT G3"/>
    <property type="match status" value="1"/>
</dbReference>
<dbReference type="GO" id="GO:0000221">
    <property type="term" value="C:vacuolar proton-transporting V-type ATPase, V1 domain"/>
    <property type="evidence" value="ECO:0007669"/>
    <property type="project" value="TreeGrafter"/>
</dbReference>
<evidence type="ECO:0000256" key="3">
    <source>
        <dbReference type="ARBA" id="ARBA00022448"/>
    </source>
</evidence>
<dbReference type="Pfam" id="PF03179">
    <property type="entry name" value="V-ATPase_G"/>
    <property type="match status" value="1"/>
</dbReference>
<name>A0A834ZXX1_TETSI</name>
<dbReference type="NCBIfam" id="TIGR01147">
    <property type="entry name" value="V_ATP_synt_G"/>
    <property type="match status" value="1"/>
</dbReference>
<accession>A0A834ZXX1</accession>
<dbReference type="OMA" id="SYHRNME"/>
<comment type="function">
    <text evidence="6">Subunit of the V1 complex of vacuolar(H+)-ATPase (V-ATPase), a multisubunit enzyme composed of a peripheral complex (V1) that hydrolyzes ATP and a membrane integral complex (V0) that translocates protons. V-ATPase is responsible for acidifying and maintaining the pH of intracellular compartments and in some cell types, is targeted to the plasma membrane, where it is responsible for acidifying the extracellular environment.</text>
</comment>
<evidence type="ECO:0000313" key="9">
    <source>
        <dbReference type="Proteomes" id="UP000655225"/>
    </source>
</evidence>
<reference evidence="8 9" key="1">
    <citation type="submission" date="2020-04" db="EMBL/GenBank/DDBJ databases">
        <title>Plant Genome Project.</title>
        <authorList>
            <person name="Zhang R.-G."/>
        </authorList>
    </citation>
    <scope>NUCLEOTIDE SEQUENCE [LARGE SCALE GENOMIC DNA]</scope>
    <source>
        <strain evidence="8">YNK0</strain>
        <tissue evidence="8">Leaf</tissue>
    </source>
</reference>
<evidence type="ECO:0000256" key="2">
    <source>
        <dbReference type="ARBA" id="ARBA00010066"/>
    </source>
</evidence>
<comment type="function">
    <text evidence="1">Catalytic subunit of the peripheral V1 complex of vacuolar ATPase (V-ATPase). V-ATPase is responsible for acidifying a variety of intracellular compartments in eukaryotic cells.</text>
</comment>
<gene>
    <name evidence="8" type="ORF">HHK36_003225</name>
</gene>
<feature type="coiled-coil region" evidence="7">
    <location>
        <begin position="32"/>
        <end position="59"/>
    </location>
</feature>
<dbReference type="FunFam" id="1.20.5.2950:FF:000001">
    <property type="entry name" value="V-type proton ATPase subunit G"/>
    <property type="match status" value="1"/>
</dbReference>
<keyword evidence="9" id="KW-1185">Reference proteome</keyword>
<evidence type="ECO:0000256" key="7">
    <source>
        <dbReference type="SAM" id="Coils"/>
    </source>
</evidence>